<dbReference type="Gene3D" id="3.40.50.2000">
    <property type="entry name" value="Glycogen Phosphorylase B"/>
    <property type="match status" value="1"/>
</dbReference>
<organism evidence="2 3">
    <name type="scientific">Marinobacterium zhoushanense</name>
    <dbReference type="NCBI Taxonomy" id="1679163"/>
    <lineage>
        <taxon>Bacteria</taxon>
        <taxon>Pseudomonadati</taxon>
        <taxon>Pseudomonadota</taxon>
        <taxon>Gammaproteobacteria</taxon>
        <taxon>Oceanospirillales</taxon>
        <taxon>Oceanospirillaceae</taxon>
        <taxon>Marinobacterium</taxon>
    </lineage>
</organism>
<sequence length="402" mass="45059">MLEVDKNMPRRILMYSHDTFGLGHLRRCRALAHAIVDRYKSVSVLILTGSPIIGSFSFKARVDFVRIPGVIKLHNGQYTSLSLLQDLSQTLALRESIIRHTAELFDPDLFIVDKEPLGLKGEIEPTLSMLKQKGVPMVLGVRDVLDAPHLLRVEWEEKRAIEAIKTYYRQVWVYGDPSMGNPLDGVAGSEEVGDRVVYTGYLRRSLPETYSSQILQQLKEPYILVTPGGGGDGIAMVDAVLRAYEQCLDLPLDVLIVLGPFMPKDVQDNFQKRAAVHSNVRMIMFDNCMEALMQRAEAVVAMAGYNTFCEILSFDKPALLLPRKEPRQEQWLRALKAQELGLVTAIDLSEKELDRLLSEALKTLHLKPKPSSRLTPHFLGGLDTVRDQVADLIGLGEEDNNA</sequence>
<dbReference type="SUPFAM" id="SSF53756">
    <property type="entry name" value="UDP-Glycosyltransferase/glycogen phosphorylase"/>
    <property type="match status" value="1"/>
</dbReference>
<protein>
    <submittedName>
        <fullName evidence="2">Membrane protein</fullName>
    </submittedName>
</protein>
<dbReference type="PANTHER" id="PTHR21015">
    <property type="entry name" value="UDP-N-ACETYLGLUCOSAMINE--N-ACETYLMURAMYL-(PENTAPEPTIDE) PYROPHOSPHORYL-UNDECAPRENOL N-ACETYLGLUCOSAMINE TRANSFERASE 1"/>
    <property type="match status" value="1"/>
</dbReference>
<dbReference type="InterPro" id="IPR007235">
    <property type="entry name" value="Glyco_trans_28_C"/>
</dbReference>
<comment type="caution">
    <text evidence="2">The sequence shown here is derived from an EMBL/GenBank/DDBJ whole genome shotgun (WGS) entry which is preliminary data.</text>
</comment>
<keyword evidence="3" id="KW-1185">Reference proteome</keyword>
<feature type="domain" description="Glycosyl transferase family 28 C-terminal" evidence="1">
    <location>
        <begin position="242"/>
        <end position="368"/>
    </location>
</feature>
<dbReference type="Proteomes" id="UP000629025">
    <property type="component" value="Unassembled WGS sequence"/>
</dbReference>
<name>A0ABQ1KGQ9_9GAMM</name>
<reference evidence="3" key="1">
    <citation type="journal article" date="2019" name="Int. J. Syst. Evol. Microbiol.">
        <title>The Global Catalogue of Microorganisms (GCM) 10K type strain sequencing project: providing services to taxonomists for standard genome sequencing and annotation.</title>
        <authorList>
            <consortium name="The Broad Institute Genomics Platform"/>
            <consortium name="The Broad Institute Genome Sequencing Center for Infectious Disease"/>
            <person name="Wu L."/>
            <person name="Ma J."/>
        </authorList>
    </citation>
    <scope>NUCLEOTIDE SEQUENCE [LARGE SCALE GENOMIC DNA]</scope>
    <source>
        <strain evidence="3">CGMCC 1.15341</strain>
    </source>
</reference>
<dbReference type="PANTHER" id="PTHR21015:SF28">
    <property type="entry name" value="SLL1722 PROTEIN"/>
    <property type="match status" value="1"/>
</dbReference>
<accession>A0ABQ1KGQ9</accession>
<evidence type="ECO:0000313" key="2">
    <source>
        <dbReference type="EMBL" id="GGB95106.1"/>
    </source>
</evidence>
<evidence type="ECO:0000259" key="1">
    <source>
        <dbReference type="Pfam" id="PF04101"/>
    </source>
</evidence>
<proteinExistence type="predicted"/>
<dbReference type="Pfam" id="PF04101">
    <property type="entry name" value="Glyco_tran_28_C"/>
    <property type="match status" value="1"/>
</dbReference>
<evidence type="ECO:0000313" key="3">
    <source>
        <dbReference type="Proteomes" id="UP000629025"/>
    </source>
</evidence>
<gene>
    <name evidence="2" type="ORF">GCM10011352_21510</name>
</gene>
<dbReference type="EMBL" id="BMIJ01000004">
    <property type="protein sequence ID" value="GGB95106.1"/>
    <property type="molecule type" value="Genomic_DNA"/>
</dbReference>
<dbReference type="RefSeq" id="WP_188748125.1">
    <property type="nucleotide sequence ID" value="NZ_BMIJ01000004.1"/>
</dbReference>